<dbReference type="EMBL" id="JANQDX010000005">
    <property type="protein sequence ID" value="KAL0924920.1"/>
    <property type="molecule type" value="Genomic_DNA"/>
</dbReference>
<name>A0ABD0VJK6_DENTH</name>
<reference evidence="1 2" key="1">
    <citation type="journal article" date="2024" name="Plant Biotechnol. J.">
        <title>Dendrobium thyrsiflorum genome and its molecular insights into genes involved in important horticultural traits.</title>
        <authorList>
            <person name="Chen B."/>
            <person name="Wang J.Y."/>
            <person name="Zheng P.J."/>
            <person name="Li K.L."/>
            <person name="Liang Y.M."/>
            <person name="Chen X.F."/>
            <person name="Zhang C."/>
            <person name="Zhao X."/>
            <person name="He X."/>
            <person name="Zhang G.Q."/>
            <person name="Liu Z.J."/>
            <person name="Xu Q."/>
        </authorList>
    </citation>
    <scope>NUCLEOTIDE SEQUENCE [LARGE SCALE GENOMIC DNA]</scope>
    <source>
        <strain evidence="1">GZMU011</strain>
    </source>
</reference>
<dbReference type="AlphaFoldDB" id="A0ABD0VJK6"/>
<proteinExistence type="predicted"/>
<protein>
    <submittedName>
        <fullName evidence="1">Uncharacterized protein</fullName>
    </submittedName>
</protein>
<evidence type="ECO:0000313" key="1">
    <source>
        <dbReference type="EMBL" id="KAL0924920.1"/>
    </source>
</evidence>
<dbReference type="Gene3D" id="3.30.450.60">
    <property type="match status" value="1"/>
</dbReference>
<evidence type="ECO:0000313" key="2">
    <source>
        <dbReference type="Proteomes" id="UP001552299"/>
    </source>
</evidence>
<accession>A0ABD0VJK6</accession>
<sequence>MGEIWRDHDNRYTVGGRSYWGGSDPRGKALAWFQWTIAWPLTEQLKKAINSIPSFHLEDKLHAVLDEIIFAGQVVETSSEQVMKAVEEIARNSLSLSLSLSFMLEKPSNPISIVAKSVSGRLGR</sequence>
<gene>
    <name evidence="1" type="ORF">M5K25_005780</name>
</gene>
<comment type="caution">
    <text evidence="1">The sequence shown here is derived from an EMBL/GenBank/DDBJ whole genome shotgun (WGS) entry which is preliminary data.</text>
</comment>
<keyword evidence="2" id="KW-1185">Reference proteome</keyword>
<organism evidence="1 2">
    <name type="scientific">Dendrobium thyrsiflorum</name>
    <name type="common">Pinecone-like raceme dendrobium</name>
    <name type="synonym">Orchid</name>
    <dbReference type="NCBI Taxonomy" id="117978"/>
    <lineage>
        <taxon>Eukaryota</taxon>
        <taxon>Viridiplantae</taxon>
        <taxon>Streptophyta</taxon>
        <taxon>Embryophyta</taxon>
        <taxon>Tracheophyta</taxon>
        <taxon>Spermatophyta</taxon>
        <taxon>Magnoliopsida</taxon>
        <taxon>Liliopsida</taxon>
        <taxon>Asparagales</taxon>
        <taxon>Orchidaceae</taxon>
        <taxon>Epidendroideae</taxon>
        <taxon>Malaxideae</taxon>
        <taxon>Dendrobiinae</taxon>
        <taxon>Dendrobium</taxon>
    </lineage>
</organism>
<dbReference type="Proteomes" id="UP001552299">
    <property type="component" value="Unassembled WGS sequence"/>
</dbReference>